<keyword evidence="1" id="KW-0732">Signal</keyword>
<reference evidence="3" key="1">
    <citation type="journal article" date="2019" name="Int. J. Syst. Evol. Microbiol.">
        <title>The Global Catalogue of Microorganisms (GCM) 10K type strain sequencing project: providing services to taxonomists for standard genome sequencing and annotation.</title>
        <authorList>
            <consortium name="The Broad Institute Genomics Platform"/>
            <consortium name="The Broad Institute Genome Sequencing Center for Infectious Disease"/>
            <person name="Wu L."/>
            <person name="Ma J."/>
        </authorList>
    </citation>
    <scope>NUCLEOTIDE SEQUENCE [LARGE SCALE GENOMIC DNA]</scope>
    <source>
        <strain evidence="3">JCM 18204</strain>
    </source>
</reference>
<sequence length="107" mass="11210">MHTNKGSGLLALACAFALAGCSAGPSKADAQKAIEAEFSRMFGAALQGVEIQGFEMAGCRKAKAADGYACDVTGKVVLNIAGTQQVRPLQGNLRFRRDGGGWKVYEK</sequence>
<feature type="chain" id="PRO_5045321969" description="Lipoprotein" evidence="1">
    <location>
        <begin position="20"/>
        <end position="107"/>
    </location>
</feature>
<dbReference type="Proteomes" id="UP001499959">
    <property type="component" value="Unassembled WGS sequence"/>
</dbReference>
<dbReference type="RefSeq" id="WP_345303378.1">
    <property type="nucleotide sequence ID" value="NZ_BAABJE010000010.1"/>
</dbReference>
<accession>A0ABP9BHS1</accession>
<evidence type="ECO:0000256" key="1">
    <source>
        <dbReference type="SAM" id="SignalP"/>
    </source>
</evidence>
<dbReference type="PROSITE" id="PS51257">
    <property type="entry name" value="PROKAR_LIPOPROTEIN"/>
    <property type="match status" value="1"/>
</dbReference>
<gene>
    <name evidence="2" type="ORF">GCM10023307_22090</name>
</gene>
<organism evidence="2 3">
    <name type="scientific">Lysobacter hankyongensis</name>
    <dbReference type="NCBI Taxonomy" id="1176535"/>
    <lineage>
        <taxon>Bacteria</taxon>
        <taxon>Pseudomonadati</taxon>
        <taxon>Pseudomonadota</taxon>
        <taxon>Gammaproteobacteria</taxon>
        <taxon>Lysobacterales</taxon>
        <taxon>Lysobacteraceae</taxon>
        <taxon>Lysobacter</taxon>
    </lineage>
</organism>
<evidence type="ECO:0000313" key="2">
    <source>
        <dbReference type="EMBL" id="GAA4795819.1"/>
    </source>
</evidence>
<feature type="signal peptide" evidence="1">
    <location>
        <begin position="1"/>
        <end position="19"/>
    </location>
</feature>
<protein>
    <recommendedName>
        <fullName evidence="4">Lipoprotein</fullName>
    </recommendedName>
</protein>
<name>A0ABP9BHS1_9GAMM</name>
<evidence type="ECO:0000313" key="3">
    <source>
        <dbReference type="Proteomes" id="UP001499959"/>
    </source>
</evidence>
<comment type="caution">
    <text evidence="2">The sequence shown here is derived from an EMBL/GenBank/DDBJ whole genome shotgun (WGS) entry which is preliminary data.</text>
</comment>
<keyword evidence="3" id="KW-1185">Reference proteome</keyword>
<dbReference type="EMBL" id="BAABJE010000010">
    <property type="protein sequence ID" value="GAA4795819.1"/>
    <property type="molecule type" value="Genomic_DNA"/>
</dbReference>
<proteinExistence type="predicted"/>
<evidence type="ECO:0008006" key="4">
    <source>
        <dbReference type="Google" id="ProtNLM"/>
    </source>
</evidence>